<name>A0ACC0AT57_CATRO</name>
<accession>A0ACC0AT57</accession>
<dbReference type="Proteomes" id="UP001060085">
    <property type="component" value="Linkage Group LG05"/>
</dbReference>
<proteinExistence type="predicted"/>
<evidence type="ECO:0000313" key="2">
    <source>
        <dbReference type="Proteomes" id="UP001060085"/>
    </source>
</evidence>
<dbReference type="EMBL" id="CM044705">
    <property type="protein sequence ID" value="KAI5664045.1"/>
    <property type="molecule type" value="Genomic_DNA"/>
</dbReference>
<protein>
    <submittedName>
        <fullName evidence="1">Uncharacterized protein</fullName>
    </submittedName>
</protein>
<keyword evidence="2" id="KW-1185">Reference proteome</keyword>
<evidence type="ECO:0000313" key="1">
    <source>
        <dbReference type="EMBL" id="KAI5664045.1"/>
    </source>
</evidence>
<comment type="caution">
    <text evidence="1">The sequence shown here is derived from an EMBL/GenBank/DDBJ whole genome shotgun (WGS) entry which is preliminary data.</text>
</comment>
<gene>
    <name evidence="1" type="ORF">M9H77_23368</name>
</gene>
<reference evidence="2" key="1">
    <citation type="journal article" date="2023" name="Nat. Plants">
        <title>Single-cell RNA sequencing provides a high-resolution roadmap for understanding the multicellular compartmentation of specialized metabolism.</title>
        <authorList>
            <person name="Sun S."/>
            <person name="Shen X."/>
            <person name="Li Y."/>
            <person name="Li Y."/>
            <person name="Wang S."/>
            <person name="Li R."/>
            <person name="Zhang H."/>
            <person name="Shen G."/>
            <person name="Guo B."/>
            <person name="Wei J."/>
            <person name="Xu J."/>
            <person name="St-Pierre B."/>
            <person name="Chen S."/>
            <person name="Sun C."/>
        </authorList>
    </citation>
    <scope>NUCLEOTIDE SEQUENCE [LARGE SCALE GENOMIC DNA]</scope>
</reference>
<organism evidence="1 2">
    <name type="scientific">Catharanthus roseus</name>
    <name type="common">Madagascar periwinkle</name>
    <name type="synonym">Vinca rosea</name>
    <dbReference type="NCBI Taxonomy" id="4058"/>
    <lineage>
        <taxon>Eukaryota</taxon>
        <taxon>Viridiplantae</taxon>
        <taxon>Streptophyta</taxon>
        <taxon>Embryophyta</taxon>
        <taxon>Tracheophyta</taxon>
        <taxon>Spermatophyta</taxon>
        <taxon>Magnoliopsida</taxon>
        <taxon>eudicotyledons</taxon>
        <taxon>Gunneridae</taxon>
        <taxon>Pentapetalae</taxon>
        <taxon>asterids</taxon>
        <taxon>lamiids</taxon>
        <taxon>Gentianales</taxon>
        <taxon>Apocynaceae</taxon>
        <taxon>Rauvolfioideae</taxon>
        <taxon>Vinceae</taxon>
        <taxon>Catharanthinae</taxon>
        <taxon>Catharanthus</taxon>
    </lineage>
</organism>
<sequence>MASVVIQEPYLSPSQMTIFAKKVQTIIRRCMVSIGSTLGSTPSHHDIQQKFLVQSTCPRPRELVELRGALVDCLVAGHVEAGLLLLLTLIVDMQPQVVEERWGRDLEDLPHPPGIGSSSFQAPLAQRTVSSSFQAPPPPPYTVGSSTQHMPISTAYSSESDEHDDEPTDVV</sequence>